<keyword evidence="1" id="KW-0328">Glycosyltransferase</keyword>
<name>A0A0S2CGR0_CAMJU</name>
<dbReference type="GO" id="GO:0016757">
    <property type="term" value="F:glycosyltransferase activity"/>
    <property type="evidence" value="ECO:0007669"/>
    <property type="project" value="UniProtKB-KW"/>
</dbReference>
<proteinExistence type="predicted"/>
<reference evidence="1" key="1">
    <citation type="journal article" date="2015" name="PLoS ONE">
        <title>Updated Campylobacter jejuni Capsule PCR Multiplex Typing System and Its Application to Clinical Isolates from South and Southeast Asia.</title>
        <authorList>
            <person name="Poly F."/>
            <person name="Serichantalergs O."/>
            <person name="Kuroiwa J."/>
            <person name="Pootong P."/>
            <person name="Mason C."/>
            <person name="Guerry P."/>
            <person name="Parker C.T."/>
        </authorList>
    </citation>
    <scope>NUCLEOTIDE SEQUENCE</scope>
    <source>
        <strain evidence="1">RM3428</strain>
    </source>
</reference>
<dbReference type="SUPFAM" id="SSF52266">
    <property type="entry name" value="SGNH hydrolase"/>
    <property type="match status" value="1"/>
</dbReference>
<protein>
    <submittedName>
        <fullName evidence="1">Putative glycosyltransferase</fullName>
        <ecNumber evidence="1">2.4.99.-</ecNumber>
    </submittedName>
</protein>
<keyword evidence="1" id="KW-0808">Transferase</keyword>
<organism evidence="1">
    <name type="scientific">Campylobacter jejuni subsp. jejuni</name>
    <dbReference type="NCBI Taxonomy" id="32022"/>
    <lineage>
        <taxon>Bacteria</taxon>
        <taxon>Pseudomonadati</taxon>
        <taxon>Campylobacterota</taxon>
        <taxon>Epsilonproteobacteria</taxon>
        <taxon>Campylobacterales</taxon>
        <taxon>Campylobacteraceae</taxon>
        <taxon>Campylobacter</taxon>
    </lineage>
</organism>
<dbReference type="EMBL" id="KT893431">
    <property type="protein sequence ID" value="ALN43960.1"/>
    <property type="molecule type" value="Genomic_DNA"/>
</dbReference>
<dbReference type="EC" id="2.4.99.-" evidence="1"/>
<dbReference type="AlphaFoldDB" id="A0A0S2CGR0"/>
<gene>
    <name evidence="1" type="ORF">HS37.14</name>
</gene>
<evidence type="ECO:0000313" key="1">
    <source>
        <dbReference type="EMBL" id="ALN43960.1"/>
    </source>
</evidence>
<sequence length="565" mass="66839">MKKYNVVLLGGSNSVMVNGLQKGLRKENVNLTNLALGGSSSLQNLYELKRKRNQEYLENADLIISESNINDRAAAFDVVLKHTDWLYSELASMNKKILIILMPHILFKKNKGCNNIHKFHIAKYGFNIIDLQEYYERFNLCDFFHNIDESHQMGFVMAQLAKNIINNISYFLYPKKIYDKRFFFKICFPSEMLSNGDQFIQNNTLYEKYRTKSTMKFSNSFFSETVFRIDKSSILKFPKSLDGYTLIGVHSWNSGLIKMNKNWEINHKLTSTIIIKNNQAVVKITQPYMNAFRDTEINIDDNTSVYFDTSNLSVIKLNNKIYRLEHFDIISFFLISNISHNVKINLKKINNIDIKIPKQYNCDFLIPPIEKYKKVIEEYCLIMDPRKINLIQEMLNKEVKEKKVMQENILKIQQNFLREKNQLQNDNNELFLKYIKIYNKIHSAKIRIQNQLSYKLGQAMIVNSKSILGYIRMPFVLSYIYDKHKQEQKIYQEKIKKDSSLILPPLESYPDYKEALKEKECFTYKLGQELIKANKNWYGGGYIKLLLEIRKLKREYNKKEAYEQY</sequence>
<accession>A0A0S2CGR0</accession>